<keyword evidence="3" id="KW-1003">Cell membrane</keyword>
<dbReference type="InterPro" id="IPR035906">
    <property type="entry name" value="MetI-like_sf"/>
</dbReference>
<protein>
    <submittedName>
        <fullName evidence="10">ABC transporter permease</fullName>
    </submittedName>
</protein>
<evidence type="ECO:0000259" key="9">
    <source>
        <dbReference type="PROSITE" id="PS50928"/>
    </source>
</evidence>
<dbReference type="Pfam" id="PF00528">
    <property type="entry name" value="BPD_transp_1"/>
    <property type="match status" value="1"/>
</dbReference>
<feature type="transmembrane region" description="Helical" evidence="7">
    <location>
        <begin position="153"/>
        <end position="180"/>
    </location>
</feature>
<proteinExistence type="inferred from homology"/>
<dbReference type="PANTHER" id="PTHR43386">
    <property type="entry name" value="OLIGOPEPTIDE TRANSPORT SYSTEM PERMEASE PROTEIN APPC"/>
    <property type="match status" value="1"/>
</dbReference>
<evidence type="ECO:0000256" key="1">
    <source>
        <dbReference type="ARBA" id="ARBA00004651"/>
    </source>
</evidence>
<feature type="transmembrane region" description="Helical" evidence="7">
    <location>
        <begin position="271"/>
        <end position="294"/>
    </location>
</feature>
<keyword evidence="5 7" id="KW-1133">Transmembrane helix</keyword>
<dbReference type="Proteomes" id="UP000746595">
    <property type="component" value="Unassembled WGS sequence"/>
</dbReference>
<keyword evidence="2 7" id="KW-0813">Transport</keyword>
<evidence type="ECO:0000256" key="6">
    <source>
        <dbReference type="ARBA" id="ARBA00023136"/>
    </source>
</evidence>
<keyword evidence="6 7" id="KW-0472">Membrane</keyword>
<accession>A0ABX1G065</accession>
<feature type="transmembrane region" description="Helical" evidence="7">
    <location>
        <begin position="218"/>
        <end position="251"/>
    </location>
</feature>
<evidence type="ECO:0000256" key="2">
    <source>
        <dbReference type="ARBA" id="ARBA00022448"/>
    </source>
</evidence>
<evidence type="ECO:0000313" key="10">
    <source>
        <dbReference type="EMBL" id="NKG19617.1"/>
    </source>
</evidence>
<evidence type="ECO:0000313" key="11">
    <source>
        <dbReference type="Proteomes" id="UP000746595"/>
    </source>
</evidence>
<dbReference type="CDD" id="cd06261">
    <property type="entry name" value="TM_PBP2"/>
    <property type="match status" value="1"/>
</dbReference>
<dbReference type="PANTHER" id="PTHR43386:SF25">
    <property type="entry name" value="PEPTIDE ABC TRANSPORTER PERMEASE PROTEIN"/>
    <property type="match status" value="1"/>
</dbReference>
<sequence length="304" mass="31488">MTHSIQTTVLDTPPVRDVPPTPRAAADPSFTSTLVSTIGSLGPSIIVPLILLLGLIAAAVIPSVLTPSGPLDMNPAEAFTAPGAAHWFGTDESGRDVYSRVIHGARSSLLIGILATVIGLGLALVLGAIAGLGTRAVDFGVSRFLEVLFAFPGLLLALLVITILGPGVVTTTIGVGLSAAPGYARMIRSQVLSIRGSGYVEASIVQGKSRAFIIRHHILPNVAAPLFVLATLGVGQAIVWASSLSFLGLGATPPDPEWGSMLSLGRLYIGNAWWLTVFPGLFIVLSAATTTLLGHGIQRKLKDK</sequence>
<comment type="subcellular location">
    <subcellularLocation>
        <location evidence="1 7">Cell membrane</location>
        <topology evidence="1 7">Multi-pass membrane protein</topology>
    </subcellularLocation>
</comment>
<organism evidence="10 11">
    <name type="scientific">Paeniglutamicibacter terrestris</name>
    <dbReference type="NCBI Taxonomy" id="2723403"/>
    <lineage>
        <taxon>Bacteria</taxon>
        <taxon>Bacillati</taxon>
        <taxon>Actinomycetota</taxon>
        <taxon>Actinomycetes</taxon>
        <taxon>Micrococcales</taxon>
        <taxon>Micrococcaceae</taxon>
        <taxon>Paeniglutamicibacter</taxon>
    </lineage>
</organism>
<evidence type="ECO:0000256" key="7">
    <source>
        <dbReference type="RuleBase" id="RU363032"/>
    </source>
</evidence>
<keyword evidence="11" id="KW-1185">Reference proteome</keyword>
<comment type="caution">
    <text evidence="10">The sequence shown here is derived from an EMBL/GenBank/DDBJ whole genome shotgun (WGS) entry which is preliminary data.</text>
</comment>
<dbReference type="PROSITE" id="PS50928">
    <property type="entry name" value="ABC_TM1"/>
    <property type="match status" value="1"/>
</dbReference>
<dbReference type="InterPro" id="IPR000515">
    <property type="entry name" value="MetI-like"/>
</dbReference>
<feature type="transmembrane region" description="Helical" evidence="7">
    <location>
        <begin position="109"/>
        <end position="133"/>
    </location>
</feature>
<dbReference type="Gene3D" id="1.10.3720.10">
    <property type="entry name" value="MetI-like"/>
    <property type="match status" value="1"/>
</dbReference>
<keyword evidence="4 7" id="KW-0812">Transmembrane</keyword>
<evidence type="ECO:0000256" key="4">
    <source>
        <dbReference type="ARBA" id="ARBA00022692"/>
    </source>
</evidence>
<name>A0ABX1G065_9MICC</name>
<dbReference type="SUPFAM" id="SSF161098">
    <property type="entry name" value="MetI-like"/>
    <property type="match status" value="1"/>
</dbReference>
<evidence type="ECO:0000256" key="3">
    <source>
        <dbReference type="ARBA" id="ARBA00022475"/>
    </source>
</evidence>
<feature type="region of interest" description="Disordered" evidence="8">
    <location>
        <begin position="1"/>
        <end position="26"/>
    </location>
</feature>
<feature type="domain" description="ABC transmembrane type-1" evidence="9">
    <location>
        <begin position="105"/>
        <end position="294"/>
    </location>
</feature>
<dbReference type="EMBL" id="JAAWVT010000001">
    <property type="protein sequence ID" value="NKG19617.1"/>
    <property type="molecule type" value="Genomic_DNA"/>
</dbReference>
<feature type="transmembrane region" description="Helical" evidence="7">
    <location>
        <begin position="45"/>
        <end position="65"/>
    </location>
</feature>
<reference evidence="10 11" key="1">
    <citation type="submission" date="2020-04" db="EMBL/GenBank/DDBJ databases">
        <title>Paeniglutamicibacter sp. ANT13_2, a novel actinomycete isolated from sediment in Antarctica.</title>
        <authorList>
            <person name="Sakdapetsiri C."/>
            <person name="Pinyakong O."/>
        </authorList>
    </citation>
    <scope>NUCLEOTIDE SEQUENCE [LARGE SCALE GENOMIC DNA]</scope>
    <source>
        <strain evidence="10 11">ANT13_2</strain>
    </source>
</reference>
<evidence type="ECO:0000256" key="5">
    <source>
        <dbReference type="ARBA" id="ARBA00022989"/>
    </source>
</evidence>
<gene>
    <name evidence="10" type="ORF">HED64_02700</name>
</gene>
<comment type="similarity">
    <text evidence="7">Belongs to the binding-protein-dependent transport system permease family.</text>
</comment>
<evidence type="ECO:0000256" key="8">
    <source>
        <dbReference type="SAM" id="MobiDB-lite"/>
    </source>
</evidence>
<dbReference type="InterPro" id="IPR050366">
    <property type="entry name" value="BP-dependent_transpt_permease"/>
</dbReference>